<feature type="transmembrane region" description="Helical" evidence="3">
    <location>
        <begin position="33"/>
        <end position="54"/>
    </location>
</feature>
<feature type="compositionally biased region" description="Basic and acidic residues" evidence="2">
    <location>
        <begin position="427"/>
        <end position="441"/>
    </location>
</feature>
<proteinExistence type="inferred from homology"/>
<feature type="region of interest" description="Disordered" evidence="2">
    <location>
        <begin position="1"/>
        <end position="23"/>
    </location>
</feature>
<feature type="compositionally biased region" description="Basic residues" evidence="2">
    <location>
        <begin position="1"/>
        <end position="10"/>
    </location>
</feature>
<organism evidence="5 6">
    <name type="scientific">Krasilnikoviella flava</name>
    <dbReference type="NCBI Taxonomy" id="526729"/>
    <lineage>
        <taxon>Bacteria</taxon>
        <taxon>Bacillati</taxon>
        <taxon>Actinomycetota</taxon>
        <taxon>Actinomycetes</taxon>
        <taxon>Micrococcales</taxon>
        <taxon>Promicromonosporaceae</taxon>
        <taxon>Krasilnikoviella</taxon>
    </lineage>
</organism>
<feature type="compositionally biased region" description="Acidic residues" evidence="2">
    <location>
        <begin position="399"/>
        <end position="426"/>
    </location>
</feature>
<evidence type="ECO:0000256" key="2">
    <source>
        <dbReference type="SAM" id="MobiDB-lite"/>
    </source>
</evidence>
<protein>
    <submittedName>
        <fullName evidence="5">Transcriptional attenuator, LytR family</fullName>
    </submittedName>
</protein>
<name>A0A1T5IAS6_9MICO</name>
<accession>A0A1T5IAS6</accession>
<feature type="domain" description="Cell envelope-related transcriptional attenuator" evidence="4">
    <location>
        <begin position="114"/>
        <end position="282"/>
    </location>
</feature>
<dbReference type="RefSeq" id="WP_245806846.1">
    <property type="nucleotide sequence ID" value="NZ_FUZQ01000001.1"/>
</dbReference>
<dbReference type="PANTHER" id="PTHR33392">
    <property type="entry name" value="POLYISOPRENYL-TEICHOIC ACID--PEPTIDOGLYCAN TEICHOIC ACID TRANSFERASE TAGU"/>
    <property type="match status" value="1"/>
</dbReference>
<keyword evidence="6" id="KW-1185">Reference proteome</keyword>
<feature type="region of interest" description="Disordered" evidence="2">
    <location>
        <begin position="371"/>
        <end position="455"/>
    </location>
</feature>
<gene>
    <name evidence="5" type="ORF">SAMN04324258_0267</name>
</gene>
<evidence type="ECO:0000313" key="6">
    <source>
        <dbReference type="Proteomes" id="UP000189777"/>
    </source>
</evidence>
<keyword evidence="3" id="KW-0812">Transmembrane</keyword>
<comment type="similarity">
    <text evidence="1">Belongs to the LytR/CpsA/Psr (LCP) family.</text>
</comment>
<reference evidence="5 6" key="1">
    <citation type="submission" date="2017-02" db="EMBL/GenBank/DDBJ databases">
        <authorList>
            <person name="Peterson S.W."/>
        </authorList>
    </citation>
    <scope>NUCLEOTIDE SEQUENCE [LARGE SCALE GENOMIC DNA]</scope>
    <source>
        <strain evidence="5 6">DSM 21481</strain>
    </source>
</reference>
<dbReference type="PANTHER" id="PTHR33392:SF6">
    <property type="entry name" value="POLYISOPRENYL-TEICHOIC ACID--PEPTIDOGLYCAN TEICHOIC ACID TRANSFERASE TAGU"/>
    <property type="match status" value="1"/>
</dbReference>
<dbReference type="STRING" id="526729.SAMN04324258_0267"/>
<evidence type="ECO:0000259" key="4">
    <source>
        <dbReference type="Pfam" id="PF03816"/>
    </source>
</evidence>
<dbReference type="EMBL" id="FUZQ01000001">
    <property type="protein sequence ID" value="SKC36287.1"/>
    <property type="molecule type" value="Genomic_DNA"/>
</dbReference>
<evidence type="ECO:0000256" key="3">
    <source>
        <dbReference type="SAM" id="Phobius"/>
    </source>
</evidence>
<dbReference type="InterPro" id="IPR050922">
    <property type="entry name" value="LytR/CpsA/Psr_CW_biosynth"/>
</dbReference>
<keyword evidence="3" id="KW-0472">Membrane</keyword>
<dbReference type="InterPro" id="IPR004474">
    <property type="entry name" value="LytR_CpsA_psr"/>
</dbReference>
<feature type="compositionally biased region" description="Basic and acidic residues" evidence="2">
    <location>
        <begin position="377"/>
        <end position="391"/>
    </location>
</feature>
<evidence type="ECO:0000256" key="1">
    <source>
        <dbReference type="ARBA" id="ARBA00006068"/>
    </source>
</evidence>
<evidence type="ECO:0000313" key="5">
    <source>
        <dbReference type="EMBL" id="SKC36287.1"/>
    </source>
</evidence>
<dbReference type="Pfam" id="PF03816">
    <property type="entry name" value="LytR_cpsA_psr"/>
    <property type="match status" value="1"/>
</dbReference>
<sequence length="455" mass="47201">MTRTTPRHVASRPGTTTGPSHARALRRHTVARTLGMGLTAVLAFVTVGGATAAVRLTNNITAVDSDKLLGEDRPEEVVPEDPNAEKPLNIVLMGSDSRGGDNADIVGDGTDGARSDTTMIMHISSDRSRVEMLSIPRDTTVDIPSCPTSSGGQTSPVSRSKFNAAFAQGVLTGGDVESGALCTMQTIEEITDVRMNGFVVVDFAGFEKMVDALGGVEICIPDDIDAPKADHLVLSAGVQELDGDTALKYARARTGKGLGDGSDLGRIGRQQELLAAVARQVLSAGTLADPTKSLKFLGAVTGSMTMSSNFASIQGLAGLAYSARNVRPDTIAFMTAPYEYDPNNAANVLLTDEADEVWGNLKNDLPLSDAIDAESSDGAKDGDKDGTKDDAGSGTQDAEASDDVDATPVADDDPASSTDESTDGSGEDAKDPEPKRTRDAGEEAFTGADVTSVCG</sequence>
<dbReference type="Proteomes" id="UP000189777">
    <property type="component" value="Unassembled WGS sequence"/>
</dbReference>
<dbReference type="Gene3D" id="3.40.630.190">
    <property type="entry name" value="LCP protein"/>
    <property type="match status" value="1"/>
</dbReference>
<keyword evidence="3" id="KW-1133">Transmembrane helix</keyword>
<dbReference type="AlphaFoldDB" id="A0A1T5IAS6"/>
<dbReference type="NCBIfam" id="TIGR00350">
    <property type="entry name" value="lytR_cpsA_psr"/>
    <property type="match status" value="1"/>
</dbReference>